<sequence length="185" mass="18660">MVVVIDPAAYARRQVRDQLAPLGCAVVELTGEEDPEALSEALARARVVVVEPAPHGSRAGAWLRRLRAIHPGAALVVCSALTTRAAVLTYRGAGAVDVVAKPWRPERLQAAVAAALARAGATGRPTPTSGGGSGPGPALGRGRRPAAEGEGTGTAGRPGGRGSLVDQSDPVPSRLAAGHRGGRLG</sequence>
<keyword evidence="7" id="KW-1185">Reference proteome</keyword>
<evidence type="ECO:0000313" key="6">
    <source>
        <dbReference type="EMBL" id="WPD19977.1"/>
    </source>
</evidence>
<feature type="compositionally biased region" description="Gly residues" evidence="4">
    <location>
        <begin position="129"/>
        <end position="139"/>
    </location>
</feature>
<protein>
    <recommendedName>
        <fullName evidence="1">Stage 0 sporulation protein A homolog</fullName>
    </recommendedName>
</protein>
<evidence type="ECO:0000256" key="2">
    <source>
        <dbReference type="ARBA" id="ARBA00024867"/>
    </source>
</evidence>
<evidence type="ECO:0000256" key="3">
    <source>
        <dbReference type="PROSITE-ProRule" id="PRU00169"/>
    </source>
</evidence>
<reference evidence="6 7" key="1">
    <citation type="submission" date="2023-08" db="EMBL/GenBank/DDBJ databases">
        <title>Genome sequence of Thermaerobacter compostii strain Ins1, a spore-forming filamentous bacterium isolated from a deep geothermal reservoir.</title>
        <authorList>
            <person name="Bregnard D."/>
            <person name="Gonzalez D."/>
            <person name="Junier P."/>
        </authorList>
    </citation>
    <scope>NUCLEOTIDE SEQUENCE [LARGE SCALE GENOMIC DNA]</scope>
    <source>
        <strain evidence="6 7">Ins1</strain>
    </source>
</reference>
<dbReference type="InterPro" id="IPR011006">
    <property type="entry name" value="CheY-like_superfamily"/>
</dbReference>
<dbReference type="PROSITE" id="PS50110">
    <property type="entry name" value="RESPONSE_REGULATORY"/>
    <property type="match status" value="1"/>
</dbReference>
<comment type="function">
    <text evidence="2">May play the central regulatory role in sporulation. It may be an element of the effector pathway responsible for the activation of sporulation genes in response to nutritional stress. Spo0A may act in concert with spo0H (a sigma factor) to control the expression of some genes that are critical to the sporulation process.</text>
</comment>
<dbReference type="InterPro" id="IPR001789">
    <property type="entry name" value="Sig_transdc_resp-reg_receiver"/>
</dbReference>
<dbReference type="EMBL" id="CP132508">
    <property type="protein sequence ID" value="WPD19977.1"/>
    <property type="molecule type" value="Genomic_DNA"/>
</dbReference>
<feature type="domain" description="Response regulatory" evidence="5">
    <location>
        <begin position="1"/>
        <end position="116"/>
    </location>
</feature>
<proteinExistence type="predicted"/>
<dbReference type="Proteomes" id="UP001304683">
    <property type="component" value="Chromosome"/>
</dbReference>
<name>A0ABZ0QR50_9FIRM</name>
<feature type="compositionally biased region" description="Gly residues" evidence="4">
    <location>
        <begin position="150"/>
        <end position="162"/>
    </location>
</feature>
<organism evidence="6 7">
    <name type="scientific">Thermaerobacter composti</name>
    <dbReference type="NCBI Taxonomy" id="554949"/>
    <lineage>
        <taxon>Bacteria</taxon>
        <taxon>Bacillati</taxon>
        <taxon>Bacillota</taxon>
        <taxon>Clostridia</taxon>
        <taxon>Eubacteriales</taxon>
        <taxon>Clostridiales Family XVII. Incertae Sedis</taxon>
        <taxon>Thermaerobacter</taxon>
    </lineage>
</organism>
<dbReference type="SUPFAM" id="SSF52172">
    <property type="entry name" value="CheY-like"/>
    <property type="match status" value="1"/>
</dbReference>
<evidence type="ECO:0000259" key="5">
    <source>
        <dbReference type="PROSITE" id="PS50110"/>
    </source>
</evidence>
<accession>A0ABZ0QR50</accession>
<dbReference type="RefSeq" id="WP_318751398.1">
    <property type="nucleotide sequence ID" value="NZ_CP132508.1"/>
</dbReference>
<comment type="caution">
    <text evidence="3">Lacks conserved residue(s) required for the propagation of feature annotation.</text>
</comment>
<feature type="compositionally biased region" description="Low complexity" evidence="4">
    <location>
        <begin position="119"/>
        <end position="128"/>
    </location>
</feature>
<gene>
    <name evidence="6" type="ORF">Q5761_04860</name>
</gene>
<evidence type="ECO:0000256" key="1">
    <source>
        <dbReference type="ARBA" id="ARBA00018672"/>
    </source>
</evidence>
<feature type="region of interest" description="Disordered" evidence="4">
    <location>
        <begin position="119"/>
        <end position="185"/>
    </location>
</feature>
<dbReference type="Gene3D" id="3.40.50.2300">
    <property type="match status" value="1"/>
</dbReference>
<evidence type="ECO:0000256" key="4">
    <source>
        <dbReference type="SAM" id="MobiDB-lite"/>
    </source>
</evidence>
<evidence type="ECO:0000313" key="7">
    <source>
        <dbReference type="Proteomes" id="UP001304683"/>
    </source>
</evidence>